<dbReference type="Bgee" id="ENSMFAG00000001824">
    <property type="expression patterns" value="Expressed in cerebellum and 7 other cell types or tissues"/>
</dbReference>
<dbReference type="Proteomes" id="UP000233100">
    <property type="component" value="Chromosome 19"/>
</dbReference>
<comment type="similarity">
    <text evidence="2">Belongs to the IGFL family.</text>
</comment>
<dbReference type="VEuPathDB" id="HostDB:ENSMFAG00000001824"/>
<reference evidence="6" key="3">
    <citation type="submission" date="2025-09" db="UniProtKB">
        <authorList>
            <consortium name="Ensembl"/>
        </authorList>
    </citation>
    <scope>IDENTIFICATION</scope>
</reference>
<feature type="region of interest" description="Disordered" evidence="5">
    <location>
        <begin position="169"/>
        <end position="213"/>
    </location>
</feature>
<keyword evidence="4" id="KW-0732">Signal</keyword>
<protein>
    <submittedName>
        <fullName evidence="6">Uncharacterized protein</fullName>
    </submittedName>
</protein>
<reference evidence="6 7" key="1">
    <citation type="submission" date="2013-03" db="EMBL/GenBank/DDBJ databases">
        <authorList>
            <person name="Warren W."/>
            <person name="Wilson R.K."/>
        </authorList>
    </citation>
    <scope>NUCLEOTIDE SEQUENCE</scope>
</reference>
<dbReference type="GO" id="GO:0005615">
    <property type="term" value="C:extracellular space"/>
    <property type="evidence" value="ECO:0007669"/>
    <property type="project" value="TreeGrafter"/>
</dbReference>
<proteinExistence type="inferred from homology"/>
<dbReference type="PANTHER" id="PTHR34827">
    <property type="entry name" value="INSULIN GROWTH FACTOR-LIKE FAMILY MEMBER 3-RELATED"/>
    <property type="match status" value="1"/>
</dbReference>
<evidence type="ECO:0000256" key="5">
    <source>
        <dbReference type="SAM" id="MobiDB-lite"/>
    </source>
</evidence>
<accession>A0A2K5TVY2</accession>
<evidence type="ECO:0000256" key="3">
    <source>
        <dbReference type="ARBA" id="ARBA00022525"/>
    </source>
</evidence>
<dbReference type="InterPro" id="IPR032744">
    <property type="entry name" value="IGFL"/>
</dbReference>
<dbReference type="GO" id="GO:0005102">
    <property type="term" value="F:signaling receptor binding"/>
    <property type="evidence" value="ECO:0007669"/>
    <property type="project" value="TreeGrafter"/>
</dbReference>
<reference evidence="6" key="2">
    <citation type="submission" date="2025-08" db="UniProtKB">
        <authorList>
            <consortium name="Ensembl"/>
        </authorList>
    </citation>
    <scope>IDENTIFICATION</scope>
</reference>
<evidence type="ECO:0000313" key="6">
    <source>
        <dbReference type="Ensembl" id="ENSMFAP00000004230.2"/>
    </source>
</evidence>
<dbReference type="GeneTree" id="ENSGT00390000009557"/>
<dbReference type="Pfam" id="PF14653">
    <property type="entry name" value="IGFL"/>
    <property type="match status" value="1"/>
</dbReference>
<evidence type="ECO:0000256" key="1">
    <source>
        <dbReference type="ARBA" id="ARBA00004613"/>
    </source>
</evidence>
<evidence type="ECO:0000313" key="7">
    <source>
        <dbReference type="Proteomes" id="UP000233100"/>
    </source>
</evidence>
<evidence type="ECO:0000256" key="2">
    <source>
        <dbReference type="ARBA" id="ARBA00009529"/>
    </source>
</evidence>
<comment type="subcellular location">
    <subcellularLocation>
        <location evidence="1">Secreted</location>
    </subcellularLocation>
</comment>
<name>A0A2K5TVY2_MACFA</name>
<keyword evidence="7" id="KW-1185">Reference proteome</keyword>
<keyword evidence="3" id="KW-0964">Secreted</keyword>
<organism evidence="6 7">
    <name type="scientific">Macaca fascicularis</name>
    <name type="common">Crab-eating macaque</name>
    <name type="synonym">Cynomolgus monkey</name>
    <dbReference type="NCBI Taxonomy" id="9541"/>
    <lineage>
        <taxon>Eukaryota</taxon>
        <taxon>Metazoa</taxon>
        <taxon>Chordata</taxon>
        <taxon>Craniata</taxon>
        <taxon>Vertebrata</taxon>
        <taxon>Euteleostomi</taxon>
        <taxon>Mammalia</taxon>
        <taxon>Eutheria</taxon>
        <taxon>Euarchontoglires</taxon>
        <taxon>Primates</taxon>
        <taxon>Haplorrhini</taxon>
        <taxon>Catarrhini</taxon>
        <taxon>Cercopithecidae</taxon>
        <taxon>Cercopithecinae</taxon>
        <taxon>Macaca</taxon>
    </lineage>
</organism>
<dbReference type="Ensembl" id="ENSMFAT00000022891.2">
    <property type="protein sequence ID" value="ENSMFAP00000004230.2"/>
    <property type="gene ID" value="ENSMFAG00000001824.2"/>
</dbReference>
<evidence type="ECO:0000256" key="4">
    <source>
        <dbReference type="ARBA" id="ARBA00022729"/>
    </source>
</evidence>
<dbReference type="PANTHER" id="PTHR34827:SF1">
    <property type="entry name" value="INSULIN GROWTH FACTOR-LIKE FAMILY MEMBER 4"/>
    <property type="match status" value="1"/>
</dbReference>
<dbReference type="AlphaFoldDB" id="A0A2K5TVY2"/>
<sequence length="213" mass="22831">MGLGVGLSDDSSCLALPKKPLLLHTSLNVGNISPYAKSLVHFHCCCLIRCSEVSTMVPSFAAIFIFGLLGSNSEGVTDPRLWLCQPARRCGELIYNPLEQCCDDGVILDLNQTRLCGSSCTFWPCFQHCCLESLGSQNQTVVRFKVPGMQPDCMSSPITSICAQEPVTPWRGRPPGTSQNRISVPLRGCPVTDSSGRKSALKTTHGEGAPSGG</sequence>